<evidence type="ECO:0000256" key="8">
    <source>
        <dbReference type="PIRSR" id="PIRSR001399-1"/>
    </source>
</evidence>
<comment type="pathway">
    <text evidence="2 7">Metabolic intermediate biosynthesis; chorismate biosynthesis; chorismate from D-erythrose 4-phosphate and phosphoenolpyruvate: step 3/7.</text>
</comment>
<dbReference type="InterPro" id="IPR001874">
    <property type="entry name" value="DHquinase_II"/>
</dbReference>
<keyword evidence="7" id="KW-0057">Aromatic amino acid biosynthesis</keyword>
<feature type="active site" description="Proton donor" evidence="7 8">
    <location>
        <position position="100"/>
    </location>
</feature>
<dbReference type="NCBIfam" id="TIGR01088">
    <property type="entry name" value="aroQ"/>
    <property type="match status" value="1"/>
</dbReference>
<proteinExistence type="inferred from homology"/>
<keyword evidence="6 7" id="KW-0456">Lyase</keyword>
<dbReference type="CDD" id="cd00466">
    <property type="entry name" value="DHQase_II"/>
    <property type="match status" value="1"/>
</dbReference>
<comment type="catalytic activity">
    <reaction evidence="1 7">
        <text>3-dehydroquinate = 3-dehydroshikimate + H2O</text>
        <dbReference type="Rhea" id="RHEA:21096"/>
        <dbReference type="ChEBI" id="CHEBI:15377"/>
        <dbReference type="ChEBI" id="CHEBI:16630"/>
        <dbReference type="ChEBI" id="CHEBI:32364"/>
        <dbReference type="EC" id="4.2.1.10"/>
    </reaction>
</comment>
<feature type="binding site" evidence="7 9">
    <location>
        <position position="74"/>
    </location>
    <ligand>
        <name>substrate</name>
    </ligand>
</feature>
<feature type="binding site" evidence="7 9">
    <location>
        <position position="87"/>
    </location>
    <ligand>
        <name>substrate</name>
    </ligand>
</feature>
<dbReference type="HAMAP" id="MF_00169">
    <property type="entry name" value="AroQ"/>
    <property type="match status" value="1"/>
</dbReference>
<dbReference type="GO" id="GO:0009073">
    <property type="term" value="P:aromatic amino acid family biosynthetic process"/>
    <property type="evidence" value="ECO:0007669"/>
    <property type="project" value="UniProtKB-KW"/>
</dbReference>
<dbReference type="GO" id="GO:0003855">
    <property type="term" value="F:3-dehydroquinate dehydratase activity"/>
    <property type="evidence" value="ECO:0007669"/>
    <property type="project" value="UniProtKB-UniRule"/>
</dbReference>
<dbReference type="PIRSF" id="PIRSF001399">
    <property type="entry name" value="DHquinase_II"/>
    <property type="match status" value="1"/>
</dbReference>
<feature type="binding site" evidence="7 9">
    <location>
        <position position="111"/>
    </location>
    <ligand>
        <name>substrate</name>
    </ligand>
</feature>
<evidence type="ECO:0000256" key="7">
    <source>
        <dbReference type="HAMAP-Rule" id="MF_00169"/>
    </source>
</evidence>
<protein>
    <recommendedName>
        <fullName evidence="5 7">3-dehydroquinate dehydratase</fullName>
        <shortName evidence="7">3-dehydroquinase</shortName>
        <ecNumber evidence="5 7">4.2.1.10</ecNumber>
    </recommendedName>
    <alternativeName>
        <fullName evidence="7">Type II DHQase</fullName>
    </alternativeName>
</protein>
<dbReference type="GO" id="GO:0019631">
    <property type="term" value="P:quinate catabolic process"/>
    <property type="evidence" value="ECO:0007669"/>
    <property type="project" value="TreeGrafter"/>
</dbReference>
<evidence type="ECO:0000256" key="5">
    <source>
        <dbReference type="ARBA" id="ARBA00012060"/>
    </source>
</evidence>
<reference evidence="11 12" key="1">
    <citation type="submission" date="2018-01" db="EMBL/GenBank/DDBJ databases">
        <title>Metagenomic assembled genomes from two thermal pools in the Uzon Caldera, Kamchatka, Russia.</title>
        <authorList>
            <person name="Wilkins L."/>
            <person name="Ettinger C."/>
        </authorList>
    </citation>
    <scope>NUCLEOTIDE SEQUENCE [LARGE SCALE GENOMIC DNA]</scope>
    <source>
        <strain evidence="11">ZAV-05</strain>
    </source>
</reference>
<comment type="caution">
    <text evidence="11">The sequence shown here is derived from an EMBL/GenBank/DDBJ whole genome shotgun (WGS) entry which is preliminary data.</text>
</comment>
<evidence type="ECO:0000256" key="1">
    <source>
        <dbReference type="ARBA" id="ARBA00001864"/>
    </source>
</evidence>
<evidence type="ECO:0000256" key="4">
    <source>
        <dbReference type="ARBA" id="ARBA00011193"/>
    </source>
</evidence>
<evidence type="ECO:0000256" key="6">
    <source>
        <dbReference type="ARBA" id="ARBA00023239"/>
    </source>
</evidence>
<dbReference type="InterPro" id="IPR036441">
    <property type="entry name" value="DHquinase_II_sf"/>
</dbReference>
<evidence type="ECO:0000313" key="11">
    <source>
        <dbReference type="EMBL" id="PMP73061.1"/>
    </source>
</evidence>
<evidence type="ECO:0000256" key="3">
    <source>
        <dbReference type="ARBA" id="ARBA00011037"/>
    </source>
</evidence>
<dbReference type="UniPathway" id="UPA00053">
    <property type="reaction ID" value="UER00086"/>
</dbReference>
<evidence type="ECO:0000256" key="9">
    <source>
        <dbReference type="PIRSR" id="PIRSR001399-2"/>
    </source>
</evidence>
<evidence type="ECO:0000256" key="2">
    <source>
        <dbReference type="ARBA" id="ARBA00004902"/>
    </source>
</evidence>
<keyword evidence="7" id="KW-0028">Amino-acid biosynthesis</keyword>
<dbReference type="EMBL" id="PNIN01000002">
    <property type="protein sequence ID" value="PMP73061.1"/>
    <property type="molecule type" value="Genomic_DNA"/>
</dbReference>
<sequence length="144" mass="16377">MMNVLVINGANLNMLGRREPEIYGKETLDDINSYLKDYAENKGLKLDFFQSNLEGEIINRIHEAYGKYSYIIINPGAFTHTSIAIRDAILSVGIPFIEVHLSNVYAREPFRKFSYLSDVAKGVITGFGRDSYLMAIDYLSRNIK</sequence>
<comment type="subunit">
    <text evidence="4 7">Homododecamer.</text>
</comment>
<dbReference type="PANTHER" id="PTHR21272:SF3">
    <property type="entry name" value="CATABOLIC 3-DEHYDROQUINASE"/>
    <property type="match status" value="1"/>
</dbReference>
<dbReference type="NCBIfam" id="NF003805">
    <property type="entry name" value="PRK05395.1-2"/>
    <property type="match status" value="1"/>
</dbReference>
<dbReference type="NCBIfam" id="NF003807">
    <property type="entry name" value="PRK05395.1-4"/>
    <property type="match status" value="1"/>
</dbReference>
<dbReference type="PANTHER" id="PTHR21272">
    <property type="entry name" value="CATABOLIC 3-DEHYDROQUINASE"/>
    <property type="match status" value="1"/>
</dbReference>
<feature type="active site" description="Proton acceptor" evidence="7 8">
    <location>
        <position position="23"/>
    </location>
</feature>
<dbReference type="Proteomes" id="UP000242881">
    <property type="component" value="Unassembled WGS sequence"/>
</dbReference>
<comment type="function">
    <text evidence="7">Catalyzes a trans-dehydration via an enolate intermediate.</text>
</comment>
<feature type="site" description="Transition state stabilizer" evidence="7 10">
    <location>
        <position position="18"/>
    </location>
</feature>
<dbReference type="Gene3D" id="3.40.50.9100">
    <property type="entry name" value="Dehydroquinase, class II"/>
    <property type="match status" value="1"/>
</dbReference>
<dbReference type="NCBIfam" id="NF003806">
    <property type="entry name" value="PRK05395.1-3"/>
    <property type="match status" value="1"/>
</dbReference>
<dbReference type="GO" id="GO:0008652">
    <property type="term" value="P:amino acid biosynthetic process"/>
    <property type="evidence" value="ECO:0007669"/>
    <property type="project" value="UniProtKB-KW"/>
</dbReference>
<evidence type="ECO:0000256" key="10">
    <source>
        <dbReference type="PIRSR" id="PIRSR001399-3"/>
    </source>
</evidence>
<dbReference type="NCBIfam" id="NF003804">
    <property type="entry name" value="PRK05395.1-1"/>
    <property type="match status" value="1"/>
</dbReference>
<feature type="binding site" evidence="7 9">
    <location>
        <begin position="101"/>
        <end position="102"/>
    </location>
    <ligand>
        <name>substrate</name>
    </ligand>
</feature>
<dbReference type="SUPFAM" id="SSF52304">
    <property type="entry name" value="Type II 3-dehydroquinate dehydratase"/>
    <property type="match status" value="1"/>
</dbReference>
<dbReference type="Pfam" id="PF01220">
    <property type="entry name" value="DHquinase_II"/>
    <property type="match status" value="1"/>
</dbReference>
<gene>
    <name evidence="7 11" type="primary">aroQ</name>
    <name evidence="11" type="ORF">C0187_00155</name>
</gene>
<name>A0A2J6WRM2_9BACT</name>
<dbReference type="RefSeq" id="WP_424604586.1">
    <property type="nucleotide sequence ID" value="NZ_JBNAVA010000001.1"/>
</dbReference>
<feature type="binding site" evidence="7 9">
    <location>
        <position position="80"/>
    </location>
    <ligand>
        <name>substrate</name>
    </ligand>
</feature>
<evidence type="ECO:0000313" key="12">
    <source>
        <dbReference type="Proteomes" id="UP000242881"/>
    </source>
</evidence>
<accession>A0A2J6WRM2</accession>
<dbReference type="GO" id="GO:0009423">
    <property type="term" value="P:chorismate biosynthetic process"/>
    <property type="evidence" value="ECO:0007669"/>
    <property type="project" value="UniProtKB-UniRule"/>
</dbReference>
<dbReference type="AlphaFoldDB" id="A0A2J6WRM2"/>
<dbReference type="EC" id="4.2.1.10" evidence="5 7"/>
<organism evidence="11 12">
    <name type="scientific">Calditerrivibrio nitroreducens</name>
    <dbReference type="NCBI Taxonomy" id="477976"/>
    <lineage>
        <taxon>Bacteria</taxon>
        <taxon>Pseudomonadati</taxon>
        <taxon>Deferribacterota</taxon>
        <taxon>Deferribacteres</taxon>
        <taxon>Deferribacterales</taxon>
        <taxon>Calditerrivibrionaceae</taxon>
    </lineage>
</organism>
<comment type="similarity">
    <text evidence="3 7">Belongs to the type-II 3-dehydroquinase family.</text>
</comment>